<dbReference type="Proteomes" id="UP001620645">
    <property type="component" value="Unassembled WGS sequence"/>
</dbReference>
<gene>
    <name evidence="1" type="ORF">niasHS_012795</name>
</gene>
<dbReference type="InterPro" id="IPR000358">
    <property type="entry name" value="RNR_small_fam"/>
</dbReference>
<dbReference type="AlphaFoldDB" id="A0ABD2I699"/>
<dbReference type="PANTHER" id="PTHR23409">
    <property type="entry name" value="RIBONUCLEOSIDE-DIPHOSPHATE REDUCTASE SMALL CHAIN"/>
    <property type="match status" value="1"/>
</dbReference>
<dbReference type="PANTHER" id="PTHR23409:SF21">
    <property type="entry name" value="CAPSID PROTEIN"/>
    <property type="match status" value="1"/>
</dbReference>
<proteinExistence type="predicted"/>
<evidence type="ECO:0000313" key="2">
    <source>
        <dbReference type="Proteomes" id="UP001620645"/>
    </source>
</evidence>
<protein>
    <submittedName>
        <fullName evidence="1">Uncharacterized protein</fullName>
    </submittedName>
</protein>
<reference evidence="1 2" key="1">
    <citation type="submission" date="2024-10" db="EMBL/GenBank/DDBJ databases">
        <authorList>
            <person name="Kim D."/>
        </authorList>
    </citation>
    <scope>NUCLEOTIDE SEQUENCE [LARGE SCALE GENOMIC DNA]</scope>
    <source>
        <strain evidence="1">Taebaek</strain>
    </source>
</reference>
<accession>A0ABD2I699</accession>
<sequence>MSTISSNSFYVVVPSNTNVEGNRTNSFRVRLPRKIQFNSEWDVGLATIIYPHSWPSLGTTEDQFIELEWKTGNVVTIPVPSSNIIRPYELSKSLYSLLDISSEHLSNQVHDAQQSYKRAMNAARKQAQREYLNMKSDLDRARPKRSKTSASNDAIPLLTSLLVAVDTIADALIYNEDGTANPMLTADALLDREKRAATSNVPLRRDSDSDEEYQKKLDNYFMKIRDTDDLQLYRELVAKHLELELNKLTKDQLSLNNSIKDLGMDAWIKAYRKRGNGIGAVFRSLMRYLVPIGKEIGATIGRQGLESGNRVLSNVLEGKDLKESLISEGKVGLKNLLEKAANNVQTQKGKGLYSDNLWCDLSRIYLHLELSIEKNKDDNWVEISSVDEPLVGAIQGVGQTFTQQLKVSVGSTEIYDSGNLYPYKTYLTNVLSFSKNVKSHFLTSTGFYHSEKHDSEKDKGFKERCSQFEGGKKAQFLSRLDFDLGNQELYLLNNLDLLFSIYKAKDSFLIHTLKDKDTQEYRLRVHDVKIYAKMVEVQPSLNMNIHKMLEKQPATYAVRKTEVKSTYISGGRYEVEYNVFSSTIPRRVTIGLVEYGAFNGNPKLDPFNFKHFDIRDIAVHAGGFIYPMVPYKLAFKKEAFMRAYVDLYEALGMANSDRSCDITRQQFKNGWTLFVIPLTSTLDDSVGYELLRSGTTTIRASFNTAIPGGGVEMIVLGEFDQMIMIDYNRHIVSDSKLG</sequence>
<dbReference type="EMBL" id="JBICCN010000346">
    <property type="protein sequence ID" value="KAL3075979.1"/>
    <property type="molecule type" value="Genomic_DNA"/>
</dbReference>
<organism evidence="1 2">
    <name type="scientific">Heterodera schachtii</name>
    <name type="common">Sugarbeet cyst nematode worm</name>
    <name type="synonym">Tylenchus schachtii</name>
    <dbReference type="NCBI Taxonomy" id="97005"/>
    <lineage>
        <taxon>Eukaryota</taxon>
        <taxon>Metazoa</taxon>
        <taxon>Ecdysozoa</taxon>
        <taxon>Nematoda</taxon>
        <taxon>Chromadorea</taxon>
        <taxon>Rhabditida</taxon>
        <taxon>Tylenchina</taxon>
        <taxon>Tylenchomorpha</taxon>
        <taxon>Tylenchoidea</taxon>
        <taxon>Heteroderidae</taxon>
        <taxon>Heteroderinae</taxon>
        <taxon>Heterodera</taxon>
    </lineage>
</organism>
<comment type="caution">
    <text evidence="1">The sequence shown here is derived from an EMBL/GenBank/DDBJ whole genome shotgun (WGS) entry which is preliminary data.</text>
</comment>
<keyword evidence="2" id="KW-1185">Reference proteome</keyword>
<evidence type="ECO:0000313" key="1">
    <source>
        <dbReference type="EMBL" id="KAL3075979.1"/>
    </source>
</evidence>
<name>A0ABD2I699_HETSC</name>